<dbReference type="PANTHER" id="PTHR39179">
    <property type="entry name" value="SPORE COAT PROTEIN I"/>
    <property type="match status" value="1"/>
</dbReference>
<dbReference type="GO" id="GO:0042601">
    <property type="term" value="C:endospore-forming forespore"/>
    <property type="evidence" value="ECO:0007669"/>
    <property type="project" value="TreeGrafter"/>
</dbReference>
<dbReference type="OrthoDB" id="9771902at2"/>
<dbReference type="InterPro" id="IPR011009">
    <property type="entry name" value="Kinase-like_dom_sf"/>
</dbReference>
<dbReference type="Gene3D" id="3.30.200.20">
    <property type="entry name" value="Phosphorylase Kinase, domain 1"/>
    <property type="match status" value="1"/>
</dbReference>
<evidence type="ECO:0000313" key="3">
    <source>
        <dbReference type="Proteomes" id="UP000471031"/>
    </source>
</evidence>
<evidence type="ECO:0000259" key="1">
    <source>
        <dbReference type="Pfam" id="PF01636"/>
    </source>
</evidence>
<keyword evidence="3" id="KW-1185">Reference proteome</keyword>
<sequence length="380" mass="44746">MQPLTETAEQLVDMIWREYGLHVRAIQRLAPVWRLESDLGPLCLKRVAYDEGKLRFICLAMEHLRREGFSRSPELLPARRGRRWLPHQDVHGEGWLFLTDWVADRPCDFLEEGHIAAATTTLAEFHQYAKGFDGPGLSRRRAHWQRWPRLLAGRTADLNRYAAMDEGTLAEQELLKAAVQQAQLAVTVLDKSQYRRLAAEACAEKSFVHRDVAARNFVLNYRDEANLIDFDYCRWDLRLADVARLLDRTLRSHRWSFSLGQRILSVYEETSPLHPDEYPVLLALLIFPQRFWRLCRRRYEGLLFDRTAFRRDLRQWQGEQRQKSGFLRRFAEEYCWGFLHRHDFNSLSDGATIAGESDTMGLPYQLDLYKRFFPQPGYRN</sequence>
<organism evidence="2 3">
    <name type="scientific">Heliomicrobium gestii</name>
    <name type="common">Heliobacterium gestii</name>
    <dbReference type="NCBI Taxonomy" id="2699"/>
    <lineage>
        <taxon>Bacteria</taxon>
        <taxon>Bacillati</taxon>
        <taxon>Bacillota</taxon>
        <taxon>Clostridia</taxon>
        <taxon>Eubacteriales</taxon>
        <taxon>Heliobacteriaceae</taxon>
        <taxon>Heliomicrobium</taxon>
    </lineage>
</organism>
<keyword evidence="2" id="KW-0167">Capsid protein</keyword>
<protein>
    <submittedName>
        <fullName evidence="2">CotS family spore coat protein</fullName>
    </submittedName>
</protein>
<dbReference type="SUPFAM" id="SSF56112">
    <property type="entry name" value="Protein kinase-like (PK-like)"/>
    <property type="match status" value="1"/>
</dbReference>
<proteinExistence type="predicted"/>
<evidence type="ECO:0000313" key="2">
    <source>
        <dbReference type="EMBL" id="MZP44284.1"/>
    </source>
</evidence>
<dbReference type="PANTHER" id="PTHR39179:SF1">
    <property type="entry name" value="SPORE COAT PROTEIN I"/>
    <property type="match status" value="1"/>
</dbReference>
<dbReference type="InterPro" id="IPR008266">
    <property type="entry name" value="Tyr_kinase_AS"/>
</dbReference>
<dbReference type="Pfam" id="PF01636">
    <property type="entry name" value="APH"/>
    <property type="match status" value="1"/>
</dbReference>
<keyword evidence="2" id="KW-0946">Virion</keyword>
<gene>
    <name evidence="2" type="ORF">GTO89_14715</name>
</gene>
<dbReference type="GO" id="GO:0004672">
    <property type="term" value="F:protein kinase activity"/>
    <property type="evidence" value="ECO:0007669"/>
    <property type="project" value="InterPro"/>
</dbReference>
<dbReference type="AlphaFoldDB" id="A0A845LFU1"/>
<dbReference type="Gene3D" id="3.90.1200.10">
    <property type="match status" value="1"/>
</dbReference>
<accession>A0A845LFU1</accession>
<reference evidence="2 3" key="1">
    <citation type="submission" date="2020-01" db="EMBL/GenBank/DDBJ databases">
        <title>Whole genome sequence of Heliobacterium gestii DSM 11169.</title>
        <authorList>
            <person name="Kyndt J.A."/>
            <person name="Meyer T.E."/>
        </authorList>
    </citation>
    <scope>NUCLEOTIDE SEQUENCE [LARGE SCALE GENOMIC DNA]</scope>
    <source>
        <strain evidence="2 3">DSM 11169</strain>
    </source>
</reference>
<dbReference type="EMBL" id="WXEX01000014">
    <property type="protein sequence ID" value="MZP44284.1"/>
    <property type="molecule type" value="Genomic_DNA"/>
</dbReference>
<dbReference type="PROSITE" id="PS00109">
    <property type="entry name" value="PROTEIN_KINASE_TYR"/>
    <property type="match status" value="1"/>
</dbReference>
<dbReference type="InterPro" id="IPR047175">
    <property type="entry name" value="CotS-like"/>
</dbReference>
<feature type="domain" description="Aminoglycoside phosphotransferase" evidence="1">
    <location>
        <begin position="33"/>
        <end position="251"/>
    </location>
</feature>
<dbReference type="NCBIfam" id="TIGR02906">
    <property type="entry name" value="spore_CotS"/>
    <property type="match status" value="1"/>
</dbReference>
<dbReference type="Proteomes" id="UP000471031">
    <property type="component" value="Unassembled WGS sequence"/>
</dbReference>
<dbReference type="InterPro" id="IPR014255">
    <property type="entry name" value="Spore_coat_CotS"/>
</dbReference>
<dbReference type="RefSeq" id="WP_161262849.1">
    <property type="nucleotide sequence ID" value="NZ_JAFBDC010000014.1"/>
</dbReference>
<comment type="caution">
    <text evidence="2">The sequence shown here is derived from an EMBL/GenBank/DDBJ whole genome shotgun (WGS) entry which is preliminary data.</text>
</comment>
<name>A0A845LFU1_HELGE</name>
<dbReference type="InterPro" id="IPR002575">
    <property type="entry name" value="Aminoglycoside_PTrfase"/>
</dbReference>